<dbReference type="EMBL" id="AMEQ01000024">
    <property type="protein sequence ID" value="EKY01783.1"/>
    <property type="molecule type" value="Genomic_DNA"/>
</dbReference>
<name>L1NEI8_9PORP</name>
<dbReference type="PANTHER" id="PTHR40459">
    <property type="entry name" value="CONSERVED HYPOTHETICAL ALANINE AND LEUCINE RICH PROTEIN"/>
    <property type="match status" value="1"/>
</dbReference>
<dbReference type="PATRIC" id="fig|1127696.3.peg.762"/>
<feature type="domain" description="DUF2520" evidence="1">
    <location>
        <begin position="137"/>
        <end position="259"/>
    </location>
</feature>
<protein>
    <recommendedName>
        <fullName evidence="1">DUF2520 domain-containing protein</fullName>
    </recommendedName>
</protein>
<dbReference type="SUPFAM" id="SSF48179">
    <property type="entry name" value="6-phosphogluconate dehydrogenase C-terminal domain-like"/>
    <property type="match status" value="1"/>
</dbReference>
<dbReference type="AlphaFoldDB" id="L1NEI8"/>
<dbReference type="InterPro" id="IPR037108">
    <property type="entry name" value="TM1727-like_C_sf"/>
</dbReference>
<dbReference type="InterPro" id="IPR036291">
    <property type="entry name" value="NAD(P)-bd_dom_sf"/>
</dbReference>
<gene>
    <name evidence="2" type="ORF">HMPREF9134_00843</name>
</gene>
<dbReference type="eggNOG" id="COG5495">
    <property type="taxonomic scope" value="Bacteria"/>
</dbReference>
<dbReference type="RefSeq" id="WP_005469149.1">
    <property type="nucleotide sequence ID" value="NZ_KB291045.1"/>
</dbReference>
<dbReference type="Gene3D" id="1.10.1040.20">
    <property type="entry name" value="ProC-like, C-terminal domain"/>
    <property type="match status" value="1"/>
</dbReference>
<dbReference type="Gene3D" id="3.40.50.720">
    <property type="entry name" value="NAD(P)-binding Rossmann-like Domain"/>
    <property type="match status" value="1"/>
</dbReference>
<dbReference type="Proteomes" id="UP000010408">
    <property type="component" value="Unassembled WGS sequence"/>
</dbReference>
<organism evidence="2 3">
    <name type="scientific">Porphyromonas catoniae F0037</name>
    <dbReference type="NCBI Taxonomy" id="1127696"/>
    <lineage>
        <taxon>Bacteria</taxon>
        <taxon>Pseudomonadati</taxon>
        <taxon>Bacteroidota</taxon>
        <taxon>Bacteroidia</taxon>
        <taxon>Bacteroidales</taxon>
        <taxon>Porphyromonadaceae</taxon>
        <taxon>Porphyromonas</taxon>
    </lineage>
</organism>
<evidence type="ECO:0000313" key="3">
    <source>
        <dbReference type="Proteomes" id="UP000010408"/>
    </source>
</evidence>
<dbReference type="HOGENOM" id="CLU_055635_1_1_10"/>
<dbReference type="PANTHER" id="PTHR40459:SF1">
    <property type="entry name" value="CONSERVED HYPOTHETICAL ALANINE AND LEUCINE RICH PROTEIN"/>
    <property type="match status" value="1"/>
</dbReference>
<dbReference type="SUPFAM" id="SSF51735">
    <property type="entry name" value="NAD(P)-binding Rossmann-fold domains"/>
    <property type="match status" value="1"/>
</dbReference>
<sequence>MKKQERIVLLGAGNVAWHLAHALHLLNVGETEYIVTDIYSPSGVTAYDLASTLGEGVHSTNNLRSLPQDADWYVFAVRDDALPELWTQLAHHTSGTWLHTSGSTDLCSMTKYHSSTGVLYPLQTFSKGKVLDFSSVPLYIEASNESSLARIETLAHSLSNEVHHASSEARMALHVAAVLSCNFSNYLITLAEELLSAHQLPSKALLPLLDEMIEKLHHLPAQEAQTGPARRGDQMVIEWHLKLLHNTPELEQLYRLLSEGIRKRFDLG</sequence>
<dbReference type="InterPro" id="IPR018931">
    <property type="entry name" value="DUF2520"/>
</dbReference>
<proteinExistence type="predicted"/>
<evidence type="ECO:0000313" key="2">
    <source>
        <dbReference type="EMBL" id="EKY01783.1"/>
    </source>
</evidence>
<reference evidence="2 3" key="1">
    <citation type="submission" date="2012-05" db="EMBL/GenBank/DDBJ databases">
        <authorList>
            <person name="Weinstock G."/>
            <person name="Sodergren E."/>
            <person name="Lobos E.A."/>
            <person name="Fulton L."/>
            <person name="Fulton R."/>
            <person name="Courtney L."/>
            <person name="Fronick C."/>
            <person name="O'Laughlin M."/>
            <person name="Godfrey J."/>
            <person name="Wilson R.M."/>
            <person name="Miner T."/>
            <person name="Farmer C."/>
            <person name="Delehaunty K."/>
            <person name="Cordes M."/>
            <person name="Minx P."/>
            <person name="Tomlinson C."/>
            <person name="Chen J."/>
            <person name="Wollam A."/>
            <person name="Pepin K.H."/>
            <person name="Bhonagiri V."/>
            <person name="Zhang X."/>
            <person name="Suruliraj S."/>
            <person name="Warren W."/>
            <person name="Mitreva M."/>
            <person name="Mardis E.R."/>
            <person name="Wilson R.K."/>
        </authorList>
    </citation>
    <scope>NUCLEOTIDE SEQUENCE [LARGE SCALE GENOMIC DNA]</scope>
    <source>
        <strain evidence="2 3">F0037</strain>
    </source>
</reference>
<dbReference type="STRING" id="1127696.HMPREF9134_00843"/>
<evidence type="ECO:0000259" key="1">
    <source>
        <dbReference type="Pfam" id="PF10728"/>
    </source>
</evidence>
<comment type="caution">
    <text evidence="2">The sequence shown here is derived from an EMBL/GenBank/DDBJ whole genome shotgun (WGS) entry which is preliminary data.</text>
</comment>
<dbReference type="InterPro" id="IPR008927">
    <property type="entry name" value="6-PGluconate_DH-like_C_sf"/>
</dbReference>
<dbReference type="Pfam" id="PF10728">
    <property type="entry name" value="DUF2520"/>
    <property type="match status" value="1"/>
</dbReference>
<accession>L1NEI8</accession>